<dbReference type="AlphaFoldDB" id="A0AAV0ZUC6"/>
<sequence>MSLNMKTLTQALAKTAAVIEKKVQTTVQEVTGPKPLQDYELLDQIGSAGPGLAWRLYSARARDPSRQHQYPVVCVWVLDKRALSEARMRAGLTKAAEDSFLDLIRTDAGKLVRLRHPGVVHVVQGLDESKNAMAMVTEPLFASVANTLGNLDNVANVPKDLRGMEMGLLEVKHGLLQMAESLDFLHNQAHLIHRAISPENVFITMSGAWKLGGFGFAIPASQNAGELSNQQAFHYAEYDVEDSILPLQPSINYTAPEMVRSTASSAGCYSDIFSFGCLAYHLIARKPLFDCHNNVKMYMNTLTYLSSDAFSSIPSELVPDLQRMLSSNESYRPSAMDFTGK</sequence>
<dbReference type="Gene3D" id="1.10.510.10">
    <property type="entry name" value="Transferase(Phosphotransferase) domain 1"/>
    <property type="match status" value="1"/>
</dbReference>
<proteinExistence type="predicted"/>
<dbReference type="CDD" id="cd14011">
    <property type="entry name" value="PK_SCY1_like"/>
    <property type="match status" value="1"/>
</dbReference>
<dbReference type="EMBL" id="OX451737">
    <property type="protein sequence ID" value="CAI8600597.1"/>
    <property type="molecule type" value="Genomic_DNA"/>
</dbReference>
<dbReference type="PANTHER" id="PTHR12984">
    <property type="entry name" value="SCY1-RELATED S/T PROTEIN KINASE-LIKE"/>
    <property type="match status" value="1"/>
</dbReference>
<dbReference type="PROSITE" id="PS50011">
    <property type="entry name" value="PROTEIN_KINASE_DOM"/>
    <property type="match status" value="1"/>
</dbReference>
<evidence type="ECO:0000313" key="3">
    <source>
        <dbReference type="Proteomes" id="UP001157006"/>
    </source>
</evidence>
<dbReference type="Pfam" id="PF00069">
    <property type="entry name" value="Pkinase"/>
    <property type="match status" value="1"/>
</dbReference>
<dbReference type="GO" id="GO:0005524">
    <property type="term" value="F:ATP binding"/>
    <property type="evidence" value="ECO:0007669"/>
    <property type="project" value="InterPro"/>
</dbReference>
<evidence type="ECO:0000259" key="1">
    <source>
        <dbReference type="PROSITE" id="PS50011"/>
    </source>
</evidence>
<dbReference type="Proteomes" id="UP001157006">
    <property type="component" value="Chromosome 2"/>
</dbReference>
<evidence type="ECO:0000313" key="2">
    <source>
        <dbReference type="EMBL" id="CAI8600597.1"/>
    </source>
</evidence>
<reference evidence="2 3" key="1">
    <citation type="submission" date="2023-01" db="EMBL/GenBank/DDBJ databases">
        <authorList>
            <person name="Kreplak J."/>
        </authorList>
    </citation>
    <scope>NUCLEOTIDE SEQUENCE [LARGE SCALE GENOMIC DNA]</scope>
</reference>
<gene>
    <name evidence="2" type="ORF">VFH_II231040</name>
</gene>
<dbReference type="SMART" id="SM00220">
    <property type="entry name" value="S_TKc"/>
    <property type="match status" value="1"/>
</dbReference>
<dbReference type="Gene3D" id="3.30.200.20">
    <property type="entry name" value="Phosphorylase Kinase, domain 1"/>
    <property type="match status" value="1"/>
</dbReference>
<dbReference type="InterPro" id="IPR011009">
    <property type="entry name" value="Kinase-like_dom_sf"/>
</dbReference>
<protein>
    <recommendedName>
        <fullName evidence="1">Protein kinase domain-containing protein</fullName>
    </recommendedName>
</protein>
<dbReference type="InterPro" id="IPR000719">
    <property type="entry name" value="Prot_kinase_dom"/>
</dbReference>
<dbReference type="GO" id="GO:0004672">
    <property type="term" value="F:protein kinase activity"/>
    <property type="evidence" value="ECO:0007669"/>
    <property type="project" value="InterPro"/>
</dbReference>
<name>A0AAV0ZUC6_VICFA</name>
<keyword evidence="3" id="KW-1185">Reference proteome</keyword>
<dbReference type="SUPFAM" id="SSF56112">
    <property type="entry name" value="Protein kinase-like (PK-like)"/>
    <property type="match status" value="1"/>
</dbReference>
<dbReference type="PANTHER" id="PTHR12984:SF6">
    <property type="entry name" value="SCY1-LIKE PROTEIN 2"/>
    <property type="match status" value="1"/>
</dbReference>
<feature type="domain" description="Protein kinase" evidence="1">
    <location>
        <begin position="39"/>
        <end position="341"/>
    </location>
</feature>
<accession>A0AAV0ZUC6</accession>
<dbReference type="InterPro" id="IPR051177">
    <property type="entry name" value="CIK-Related_Protein"/>
</dbReference>
<organism evidence="2 3">
    <name type="scientific">Vicia faba</name>
    <name type="common">Broad bean</name>
    <name type="synonym">Faba vulgaris</name>
    <dbReference type="NCBI Taxonomy" id="3906"/>
    <lineage>
        <taxon>Eukaryota</taxon>
        <taxon>Viridiplantae</taxon>
        <taxon>Streptophyta</taxon>
        <taxon>Embryophyta</taxon>
        <taxon>Tracheophyta</taxon>
        <taxon>Spermatophyta</taxon>
        <taxon>Magnoliopsida</taxon>
        <taxon>eudicotyledons</taxon>
        <taxon>Gunneridae</taxon>
        <taxon>Pentapetalae</taxon>
        <taxon>rosids</taxon>
        <taxon>fabids</taxon>
        <taxon>Fabales</taxon>
        <taxon>Fabaceae</taxon>
        <taxon>Papilionoideae</taxon>
        <taxon>50 kb inversion clade</taxon>
        <taxon>NPAAA clade</taxon>
        <taxon>Hologalegina</taxon>
        <taxon>IRL clade</taxon>
        <taxon>Fabeae</taxon>
        <taxon>Vicia</taxon>
    </lineage>
</organism>